<organism evidence="6">
    <name type="scientific">Cyberlindnera fabianii</name>
    <name type="common">Yeast</name>
    <name type="synonym">Hansenula fabianii</name>
    <dbReference type="NCBI Taxonomy" id="36022"/>
    <lineage>
        <taxon>Eukaryota</taxon>
        <taxon>Fungi</taxon>
        <taxon>Dikarya</taxon>
        <taxon>Ascomycota</taxon>
        <taxon>Saccharomycotina</taxon>
        <taxon>Saccharomycetes</taxon>
        <taxon>Phaffomycetales</taxon>
        <taxon>Phaffomycetaceae</taxon>
        <taxon>Cyberlindnera</taxon>
    </lineage>
</organism>
<protein>
    <submittedName>
        <fullName evidence="6">CYFA0S09e04764g1_1</fullName>
    </submittedName>
    <submittedName>
        <fullName evidence="7">Lipase 3</fullName>
    </submittedName>
</protein>
<keyword evidence="1" id="KW-0378">Hydrolase</keyword>
<dbReference type="Pfam" id="PF01734">
    <property type="entry name" value="Patatin"/>
    <property type="match status" value="1"/>
</dbReference>
<reference evidence="7" key="3">
    <citation type="submission" date="2017-01" db="EMBL/GenBank/DDBJ databases">
        <authorList>
            <person name="Mah S.A."/>
            <person name="Swanson W.J."/>
            <person name="Moy G.W."/>
            <person name="Vacquier V.D."/>
        </authorList>
    </citation>
    <scope>NUCLEOTIDE SEQUENCE [LARGE SCALE GENOMIC DNA]</scope>
    <source>
        <strain evidence="7">65</strain>
    </source>
</reference>
<keyword evidence="2" id="KW-0442">Lipid degradation</keyword>
<reference evidence="8" key="2">
    <citation type="journal article" date="2017" name="Genome Announc.">
        <title>Genome sequences of Cyberlindnera fabianii 65, Pichia kudriavzevii 129, and Saccharomyces cerevisiae 131 isolated from fermented masau fruits in Zimbabwe.</title>
        <authorList>
            <person name="van Rijswijck I.M.H."/>
            <person name="Derks M.F.L."/>
            <person name="Abee T."/>
            <person name="de Ridder D."/>
            <person name="Smid E.J."/>
        </authorList>
    </citation>
    <scope>NUCLEOTIDE SEQUENCE [LARGE SCALE GENOMIC DNA]</scope>
    <source>
        <strain evidence="8">65</strain>
    </source>
</reference>
<evidence type="ECO:0000256" key="3">
    <source>
        <dbReference type="ARBA" id="ARBA00023098"/>
    </source>
</evidence>
<dbReference type="GO" id="GO:0004806">
    <property type="term" value="F:triacylglycerol lipase activity"/>
    <property type="evidence" value="ECO:0007669"/>
    <property type="project" value="InterPro"/>
</dbReference>
<dbReference type="InterPro" id="IPR002641">
    <property type="entry name" value="PNPLA_dom"/>
</dbReference>
<dbReference type="GO" id="GO:0016042">
    <property type="term" value="P:lipid catabolic process"/>
    <property type="evidence" value="ECO:0007669"/>
    <property type="project" value="UniProtKB-KW"/>
</dbReference>
<dbReference type="Gene3D" id="3.40.1090.10">
    <property type="entry name" value="Cytosolic phospholipase A2 catalytic domain"/>
    <property type="match status" value="1"/>
</dbReference>
<dbReference type="AlphaFoldDB" id="A0A061AY03"/>
<evidence type="ECO:0000313" key="6">
    <source>
        <dbReference type="EMBL" id="CDR42493.1"/>
    </source>
</evidence>
<dbReference type="PANTHER" id="PTHR14226">
    <property type="entry name" value="NEUROPATHY TARGET ESTERASE/SWISS CHEESE D.MELANOGASTER"/>
    <property type="match status" value="1"/>
</dbReference>
<feature type="domain" description="PNPLA" evidence="5">
    <location>
        <begin position="196"/>
        <end position="374"/>
    </location>
</feature>
<dbReference type="Pfam" id="PF11815">
    <property type="entry name" value="DUF3336"/>
    <property type="match status" value="1"/>
</dbReference>
<proteinExistence type="predicted"/>
<comment type="caution">
    <text evidence="4">Lacks conserved residue(s) required for the propagation of feature annotation.</text>
</comment>
<dbReference type="SUPFAM" id="SSF52151">
    <property type="entry name" value="FabD/lysophospholipase-like"/>
    <property type="match status" value="1"/>
</dbReference>
<evidence type="ECO:0000313" key="7">
    <source>
        <dbReference type="EMBL" id="ONH67884.1"/>
    </source>
</evidence>
<accession>A0A061AY03</accession>
<dbReference type="GO" id="GO:0006641">
    <property type="term" value="P:triglyceride metabolic process"/>
    <property type="evidence" value="ECO:0007669"/>
    <property type="project" value="UniProtKB-ARBA"/>
</dbReference>
<dbReference type="Proteomes" id="UP000189513">
    <property type="component" value="Unassembled WGS sequence"/>
</dbReference>
<dbReference type="InterPro" id="IPR021771">
    <property type="entry name" value="Triacylglycerol_lipase_N"/>
</dbReference>
<evidence type="ECO:0000259" key="5">
    <source>
        <dbReference type="PROSITE" id="PS51635"/>
    </source>
</evidence>
<dbReference type="OrthoDB" id="10049244at2759"/>
<dbReference type="EMBL" id="LK052894">
    <property type="protein sequence ID" value="CDR42493.1"/>
    <property type="molecule type" value="Genomic_DNA"/>
</dbReference>
<evidence type="ECO:0000256" key="1">
    <source>
        <dbReference type="ARBA" id="ARBA00022801"/>
    </source>
</evidence>
<dbReference type="CDD" id="cd07229">
    <property type="entry name" value="Pat_TGL3_like"/>
    <property type="match status" value="1"/>
</dbReference>
<dbReference type="STRING" id="36022.A0A061AY03"/>
<dbReference type="VEuPathDB" id="FungiDB:BON22_2762"/>
<reference evidence="6" key="1">
    <citation type="journal article" date="2014" name="Genome Announc.">
        <title>Genome sequence of the yeast Cyberlindnera fabianii (Hansenula fabianii).</title>
        <authorList>
            <person name="Freel K.C."/>
            <person name="Sarilar V."/>
            <person name="Neuveglise C."/>
            <person name="Devillers H."/>
            <person name="Friedrich A."/>
            <person name="Schacherer J."/>
        </authorList>
    </citation>
    <scope>NUCLEOTIDE SEQUENCE</scope>
    <source>
        <strain evidence="6">YJS4271</strain>
    </source>
</reference>
<keyword evidence="3" id="KW-0443">Lipid metabolism</keyword>
<sequence length="544" mass="62297">MLVQPRSLLLSFLSVVLNHIPPTAWLVIDFIFDISTFWIRKLFEFWNRKSPTSIAKQKLLTAETYEEWLAGAYYLDRLTGSDLWRHNFSSTKYDYRLISERLKELKDARENDDVEQLLKLFRTGGFLRSFGGIAGRELYNRSYAGTKMLIEDYISEVLHCLHYLDQAPFSQHQLTSNQLKLDFFHDSRQAFGSTALILQGGSLFGLCHLGVVKGMYFKGLLPRIISGSAVGAVVASLICTLTNEELAETLMNIPESLSQIDRLNTDVDERYGSVIENVVSKGYSQDILVFMKYVKDHIGDLTFEEAYLQTKKILNIIVHPTDRSIPSLLNYVTAPNVVIWSAIYASIGTGVLSDNVSLYIKDLTNRVIPMKASSSPDCVFLTPQKANERHNAESPYTRVTELFNVNNFVISLARPYLAPLIVNDIKHKTGWKVKRVLQRLLGLELQHRVELMDRTGMLFSFVKRLAVDEKAPKNGSEVTIVPELRTLVRDFGRVFDVHRTHENIPYWILVGERSVWPVLPILWTRCAVEFTLDDLFNKKKRRHV</sequence>
<gene>
    <name evidence="7" type="ORF">BON22_2762</name>
    <name evidence="6" type="ORF">CYFA0S_09e04764g</name>
</gene>
<evidence type="ECO:0000256" key="2">
    <source>
        <dbReference type="ARBA" id="ARBA00022963"/>
    </source>
</evidence>
<keyword evidence="8" id="KW-1185">Reference proteome</keyword>
<dbReference type="PANTHER" id="PTHR14226:SF44">
    <property type="entry name" value="TRIACYLGLYCEROL LIPASE 3"/>
    <property type="match status" value="1"/>
</dbReference>
<dbReference type="InterPro" id="IPR050301">
    <property type="entry name" value="NTE"/>
</dbReference>
<dbReference type="OMA" id="SIVPWPH"/>
<dbReference type="EMBL" id="MPUK01000004">
    <property type="protein sequence ID" value="ONH67884.1"/>
    <property type="molecule type" value="Genomic_DNA"/>
</dbReference>
<name>A0A061AY03_CYBFA</name>
<evidence type="ECO:0000313" key="8">
    <source>
        <dbReference type="Proteomes" id="UP000189513"/>
    </source>
</evidence>
<evidence type="ECO:0000256" key="4">
    <source>
        <dbReference type="PROSITE-ProRule" id="PRU01161"/>
    </source>
</evidence>
<dbReference type="PROSITE" id="PS51635">
    <property type="entry name" value="PNPLA"/>
    <property type="match status" value="1"/>
</dbReference>
<dbReference type="InterPro" id="IPR016035">
    <property type="entry name" value="Acyl_Trfase/lysoPLipase"/>
</dbReference>